<dbReference type="EMBL" id="JAUIQD010000003">
    <property type="protein sequence ID" value="KAK3357364.1"/>
    <property type="molecule type" value="Genomic_DNA"/>
</dbReference>
<dbReference type="Proteomes" id="UP001275084">
    <property type="component" value="Unassembled WGS sequence"/>
</dbReference>
<dbReference type="GO" id="GO:0000247">
    <property type="term" value="F:C-8 sterol isomerase activity"/>
    <property type="evidence" value="ECO:0007669"/>
    <property type="project" value="TreeGrafter"/>
</dbReference>
<comment type="caution">
    <text evidence="16">The sequence shown here is derived from an EMBL/GenBank/DDBJ whole genome shotgun (WGS) entry which is preliminary data.</text>
</comment>
<evidence type="ECO:0000256" key="7">
    <source>
        <dbReference type="ARBA" id="ARBA00023011"/>
    </source>
</evidence>
<evidence type="ECO:0000256" key="1">
    <source>
        <dbReference type="ARBA" id="ARBA00004141"/>
    </source>
</evidence>
<evidence type="ECO:0000256" key="5">
    <source>
        <dbReference type="ARBA" id="ARBA00022955"/>
    </source>
</evidence>
<keyword evidence="9 13" id="KW-0472">Membrane</keyword>
<keyword evidence="11" id="KW-0753">Steroid metabolism</keyword>
<keyword evidence="5" id="KW-0752">Steroid biosynthesis</keyword>
<dbReference type="GO" id="GO:0004769">
    <property type="term" value="F:steroid Delta-isomerase activity"/>
    <property type="evidence" value="ECO:0007669"/>
    <property type="project" value="TreeGrafter"/>
</dbReference>
<dbReference type="GO" id="GO:0005783">
    <property type="term" value="C:endoplasmic reticulum"/>
    <property type="evidence" value="ECO:0007669"/>
    <property type="project" value="TreeGrafter"/>
</dbReference>
<evidence type="ECO:0000256" key="13">
    <source>
        <dbReference type="PROSITE-ProRule" id="PRU01087"/>
    </source>
</evidence>
<evidence type="ECO:0000256" key="11">
    <source>
        <dbReference type="ARBA" id="ARBA00023221"/>
    </source>
</evidence>
<feature type="transmembrane region" description="Helical" evidence="14">
    <location>
        <begin position="186"/>
        <end position="208"/>
    </location>
</feature>
<protein>
    <submittedName>
        <fullName evidence="16">Emopamil-binding protein</fullName>
    </submittedName>
</protein>
<dbReference type="Pfam" id="PF05241">
    <property type="entry name" value="EBP"/>
    <property type="match status" value="1"/>
</dbReference>
<feature type="transmembrane region" description="Helical" evidence="14">
    <location>
        <begin position="111"/>
        <end position="136"/>
    </location>
</feature>
<feature type="transmembrane region" description="Helical" evidence="14">
    <location>
        <begin position="22"/>
        <end position="46"/>
    </location>
</feature>
<feature type="transmembrane region" description="Helical" evidence="14">
    <location>
        <begin position="58"/>
        <end position="79"/>
    </location>
</feature>
<keyword evidence="10" id="KW-1207">Sterol metabolism</keyword>
<reference evidence="16" key="2">
    <citation type="submission" date="2023-06" db="EMBL/GenBank/DDBJ databases">
        <authorList>
            <consortium name="Lawrence Berkeley National Laboratory"/>
            <person name="Haridas S."/>
            <person name="Hensen N."/>
            <person name="Bonometti L."/>
            <person name="Westerberg I."/>
            <person name="Brannstrom I.O."/>
            <person name="Guillou S."/>
            <person name="Cros-Aarteil S."/>
            <person name="Calhoun S."/>
            <person name="Kuo A."/>
            <person name="Mondo S."/>
            <person name="Pangilinan J."/>
            <person name="Riley R."/>
            <person name="Labutti K."/>
            <person name="Andreopoulos B."/>
            <person name="Lipzen A."/>
            <person name="Chen C."/>
            <person name="Yanf M."/>
            <person name="Daum C."/>
            <person name="Ng V."/>
            <person name="Clum A."/>
            <person name="Steindorff A."/>
            <person name="Ohm R."/>
            <person name="Martin F."/>
            <person name="Silar P."/>
            <person name="Natvig D."/>
            <person name="Lalanne C."/>
            <person name="Gautier V."/>
            <person name="Ament-Velasquez S.L."/>
            <person name="Kruys A."/>
            <person name="Hutchinson M.I."/>
            <person name="Powell A.J."/>
            <person name="Barry K."/>
            <person name="Miller A.N."/>
            <person name="Grigoriev I.V."/>
            <person name="Debuchy R."/>
            <person name="Gladieux P."/>
            <person name="Thoren M.H."/>
            <person name="Johannesson H."/>
        </authorList>
    </citation>
    <scope>NUCLEOTIDE SEQUENCE</scope>
    <source>
        <strain evidence="16">CBS 955.72</strain>
    </source>
</reference>
<sequence length="232" mass="26311">MEGHPYYPPGVHIPGGYSPNTLAISTLLGAFSMVTVAIVAVVQLFAKHVNPAMRKSDQLTLAWFTLCAFLHCLFEGYFISNHERIAASQDLFAQLWKEYALSDSRYMTSDPFMLCIETLTVFIWGPLSIVTAVLIIREKGSNTSRLRHILQSVVSVGHLYGVALYYGTCYFEERYKGVSYNRPEFLYYWTYYVGLNSPWAIVPAVLIYQSSKAVSQPFRSVQPHATDPKKER</sequence>
<evidence type="ECO:0000313" key="17">
    <source>
        <dbReference type="Proteomes" id="UP001275084"/>
    </source>
</evidence>
<evidence type="ECO:0000256" key="2">
    <source>
        <dbReference type="ARBA" id="ARBA00008337"/>
    </source>
</evidence>
<dbReference type="PROSITE" id="PS51751">
    <property type="entry name" value="EXPERA"/>
    <property type="match status" value="1"/>
</dbReference>
<dbReference type="InterPro" id="IPR033118">
    <property type="entry name" value="EXPERA"/>
</dbReference>
<evidence type="ECO:0000256" key="10">
    <source>
        <dbReference type="ARBA" id="ARBA00023166"/>
    </source>
</evidence>
<keyword evidence="3" id="KW-0444">Lipid biosynthesis</keyword>
<keyword evidence="8" id="KW-0443">Lipid metabolism</keyword>
<evidence type="ECO:0000256" key="14">
    <source>
        <dbReference type="SAM" id="Phobius"/>
    </source>
</evidence>
<keyword evidence="4 13" id="KW-0812">Transmembrane</keyword>
<keyword evidence="7" id="KW-0756">Sterol biosynthesis</keyword>
<comment type="similarity">
    <text evidence="2">Belongs to the EBP family.</text>
</comment>
<evidence type="ECO:0000256" key="4">
    <source>
        <dbReference type="ARBA" id="ARBA00022692"/>
    </source>
</evidence>
<keyword evidence="17" id="KW-1185">Reference proteome</keyword>
<proteinExistence type="inferred from homology"/>
<dbReference type="PANTHER" id="PTHR14207:SF0">
    <property type="entry name" value="3-BETA-HYDROXYSTEROID-DELTA(8),DELTA(7)-ISOMERASE"/>
    <property type="match status" value="1"/>
</dbReference>
<feature type="transmembrane region" description="Helical" evidence="14">
    <location>
        <begin position="148"/>
        <end position="166"/>
    </location>
</feature>
<dbReference type="InterPro" id="IPR007905">
    <property type="entry name" value="EBP"/>
</dbReference>
<accession>A0AAJ0HML2</accession>
<evidence type="ECO:0000256" key="12">
    <source>
        <dbReference type="ARBA" id="ARBA00023235"/>
    </source>
</evidence>
<evidence type="ECO:0000256" key="6">
    <source>
        <dbReference type="ARBA" id="ARBA00022989"/>
    </source>
</evidence>
<evidence type="ECO:0000313" key="16">
    <source>
        <dbReference type="EMBL" id="KAK3357364.1"/>
    </source>
</evidence>
<dbReference type="GO" id="GO:0016020">
    <property type="term" value="C:membrane"/>
    <property type="evidence" value="ECO:0007669"/>
    <property type="project" value="UniProtKB-SubCell"/>
</dbReference>
<comment type="subcellular location">
    <subcellularLocation>
        <location evidence="1">Membrane</location>
        <topology evidence="1">Multi-pass membrane protein</topology>
    </subcellularLocation>
</comment>
<dbReference type="GO" id="GO:0047750">
    <property type="term" value="F:cholestenol delta-isomerase activity"/>
    <property type="evidence" value="ECO:0007669"/>
    <property type="project" value="InterPro"/>
</dbReference>
<evidence type="ECO:0000259" key="15">
    <source>
        <dbReference type="PROSITE" id="PS51751"/>
    </source>
</evidence>
<dbReference type="GO" id="GO:0016126">
    <property type="term" value="P:sterol biosynthetic process"/>
    <property type="evidence" value="ECO:0007669"/>
    <property type="project" value="UniProtKB-KW"/>
</dbReference>
<keyword evidence="12" id="KW-0413">Isomerase</keyword>
<evidence type="ECO:0000256" key="8">
    <source>
        <dbReference type="ARBA" id="ARBA00023098"/>
    </source>
</evidence>
<keyword evidence="6 13" id="KW-1133">Transmembrane helix</keyword>
<feature type="domain" description="EXPERA" evidence="15">
    <location>
        <begin position="56"/>
        <end position="207"/>
    </location>
</feature>
<dbReference type="AlphaFoldDB" id="A0AAJ0HML2"/>
<evidence type="ECO:0000256" key="3">
    <source>
        <dbReference type="ARBA" id="ARBA00022516"/>
    </source>
</evidence>
<dbReference type="PANTHER" id="PTHR14207">
    <property type="entry name" value="STEROL ISOMERASE"/>
    <property type="match status" value="1"/>
</dbReference>
<evidence type="ECO:0000256" key="9">
    <source>
        <dbReference type="ARBA" id="ARBA00023136"/>
    </source>
</evidence>
<gene>
    <name evidence="16" type="ORF">B0T25DRAFT_155970</name>
</gene>
<name>A0AAJ0HML2_9PEZI</name>
<organism evidence="16 17">
    <name type="scientific">Lasiosphaeria hispida</name>
    <dbReference type="NCBI Taxonomy" id="260671"/>
    <lineage>
        <taxon>Eukaryota</taxon>
        <taxon>Fungi</taxon>
        <taxon>Dikarya</taxon>
        <taxon>Ascomycota</taxon>
        <taxon>Pezizomycotina</taxon>
        <taxon>Sordariomycetes</taxon>
        <taxon>Sordariomycetidae</taxon>
        <taxon>Sordariales</taxon>
        <taxon>Lasiosphaeriaceae</taxon>
        <taxon>Lasiosphaeria</taxon>
    </lineage>
</organism>
<reference evidence="16" key="1">
    <citation type="journal article" date="2023" name="Mol. Phylogenet. Evol.">
        <title>Genome-scale phylogeny and comparative genomics of the fungal order Sordariales.</title>
        <authorList>
            <person name="Hensen N."/>
            <person name="Bonometti L."/>
            <person name="Westerberg I."/>
            <person name="Brannstrom I.O."/>
            <person name="Guillou S."/>
            <person name="Cros-Aarteil S."/>
            <person name="Calhoun S."/>
            <person name="Haridas S."/>
            <person name="Kuo A."/>
            <person name="Mondo S."/>
            <person name="Pangilinan J."/>
            <person name="Riley R."/>
            <person name="LaButti K."/>
            <person name="Andreopoulos B."/>
            <person name="Lipzen A."/>
            <person name="Chen C."/>
            <person name="Yan M."/>
            <person name="Daum C."/>
            <person name="Ng V."/>
            <person name="Clum A."/>
            <person name="Steindorff A."/>
            <person name="Ohm R.A."/>
            <person name="Martin F."/>
            <person name="Silar P."/>
            <person name="Natvig D.O."/>
            <person name="Lalanne C."/>
            <person name="Gautier V."/>
            <person name="Ament-Velasquez S.L."/>
            <person name="Kruys A."/>
            <person name="Hutchinson M.I."/>
            <person name="Powell A.J."/>
            <person name="Barry K."/>
            <person name="Miller A.N."/>
            <person name="Grigoriev I.V."/>
            <person name="Debuchy R."/>
            <person name="Gladieux P."/>
            <person name="Hiltunen Thoren M."/>
            <person name="Johannesson H."/>
        </authorList>
    </citation>
    <scope>NUCLEOTIDE SEQUENCE</scope>
    <source>
        <strain evidence="16">CBS 955.72</strain>
    </source>
</reference>